<dbReference type="GeneID" id="25306048"/>
<dbReference type="HOGENOM" id="CLU_1384032_0_0_1"/>
<reference evidence="1 2" key="1">
    <citation type="submission" date="2015-01" db="EMBL/GenBank/DDBJ databases">
        <title>The Genome Sequence of Fonsecaea pedrosoi CBS 271.37.</title>
        <authorList>
            <consortium name="The Broad Institute Genomics Platform"/>
            <person name="Cuomo C."/>
            <person name="de Hoog S."/>
            <person name="Gorbushina A."/>
            <person name="Stielow B."/>
            <person name="Teixiera M."/>
            <person name="Abouelleil A."/>
            <person name="Chapman S.B."/>
            <person name="Priest M."/>
            <person name="Young S.K."/>
            <person name="Wortman J."/>
            <person name="Nusbaum C."/>
            <person name="Birren B."/>
        </authorList>
    </citation>
    <scope>NUCLEOTIDE SEQUENCE [LARGE SCALE GENOMIC DNA]</scope>
    <source>
        <strain evidence="1 2">CBS 271.37</strain>
    </source>
</reference>
<dbReference type="AlphaFoldDB" id="A0A0D2GGN6"/>
<proteinExistence type="predicted"/>
<accession>A0A0D2GGN6</accession>
<name>A0A0D2GGN6_9EURO</name>
<dbReference type="EMBL" id="KN846972">
    <property type="protein sequence ID" value="KIW79943.1"/>
    <property type="molecule type" value="Genomic_DNA"/>
</dbReference>
<protein>
    <submittedName>
        <fullName evidence="1">Uncharacterized protein</fullName>
    </submittedName>
</protein>
<sequence>MPSHAVHHKILGHKKAARPNKAAPTIPNPVGKRAAALLVVVDAVAVAEETAELTWEDAAAVIEPAWLVTALNALAASVVMLPRISEAAEVRDMSVAAAAVLPVAASELRLERLAENADFAELKLSAMELWAFSADLEADSATEAADLDTEARDLDNSDEADANELEAAGIKDEEFAVIMELASLCCAHAGATATRKQCR</sequence>
<dbReference type="Proteomes" id="UP000053029">
    <property type="component" value="Unassembled WGS sequence"/>
</dbReference>
<organism evidence="1 2">
    <name type="scientific">Fonsecaea pedrosoi CBS 271.37</name>
    <dbReference type="NCBI Taxonomy" id="1442368"/>
    <lineage>
        <taxon>Eukaryota</taxon>
        <taxon>Fungi</taxon>
        <taxon>Dikarya</taxon>
        <taxon>Ascomycota</taxon>
        <taxon>Pezizomycotina</taxon>
        <taxon>Eurotiomycetes</taxon>
        <taxon>Chaetothyriomycetidae</taxon>
        <taxon>Chaetothyriales</taxon>
        <taxon>Herpotrichiellaceae</taxon>
        <taxon>Fonsecaea</taxon>
    </lineage>
</organism>
<evidence type="ECO:0000313" key="1">
    <source>
        <dbReference type="EMBL" id="KIW79943.1"/>
    </source>
</evidence>
<evidence type="ECO:0000313" key="2">
    <source>
        <dbReference type="Proteomes" id="UP000053029"/>
    </source>
</evidence>
<dbReference type="RefSeq" id="XP_013283751.1">
    <property type="nucleotide sequence ID" value="XM_013428297.1"/>
</dbReference>
<gene>
    <name evidence="1" type="ORF">Z517_06558</name>
</gene>
<keyword evidence="2" id="KW-1185">Reference proteome</keyword>
<dbReference type="VEuPathDB" id="FungiDB:Z517_06558"/>